<feature type="chain" id="PRO_5015769991" evidence="1">
    <location>
        <begin position="20"/>
        <end position="63"/>
    </location>
</feature>
<proteinExistence type="predicted"/>
<dbReference type="Proteomes" id="UP000237056">
    <property type="component" value="Unassembled WGS sequence"/>
</dbReference>
<keyword evidence="3" id="KW-1185">Reference proteome</keyword>
<evidence type="ECO:0000313" key="2">
    <source>
        <dbReference type="EMBL" id="POS00664.1"/>
    </source>
</evidence>
<evidence type="ECO:0000313" key="3">
    <source>
        <dbReference type="Proteomes" id="UP000237056"/>
    </source>
</evidence>
<dbReference type="RefSeq" id="WP_103727118.1">
    <property type="nucleotide sequence ID" value="NZ_PQNY01000033.1"/>
</dbReference>
<keyword evidence="1" id="KW-0732">Signal</keyword>
<accession>A0A2S4N4J9</accession>
<feature type="signal peptide" evidence="1">
    <location>
        <begin position="1"/>
        <end position="19"/>
    </location>
</feature>
<comment type="caution">
    <text evidence="2">The sequence shown here is derived from an EMBL/GenBank/DDBJ whole genome shotgun (WGS) entry which is preliminary data.</text>
</comment>
<sequence length="63" mass="6743">MKKVLFVGLLLAVSYVGFSQTSDKSVENKSVMCQLYRVFIGDDSAGCGGGERVCCANTNLNFA</sequence>
<gene>
    <name evidence="2" type="ORF">Q361_1333</name>
</gene>
<reference evidence="2 3" key="1">
    <citation type="submission" date="2018-01" db="EMBL/GenBank/DDBJ databases">
        <title>Genomic Encyclopedia of Type Strains, Phase I: the one thousand microbial genomes (KMG-I) project.</title>
        <authorList>
            <person name="Goeker M."/>
        </authorList>
    </citation>
    <scope>NUCLEOTIDE SEQUENCE [LARGE SCALE GENOMIC DNA]</scope>
    <source>
        <strain evidence="2 3">DSM 17960</strain>
    </source>
</reference>
<name>A0A2S4N4J9_9FLAO</name>
<evidence type="ECO:0000256" key="1">
    <source>
        <dbReference type="SAM" id="SignalP"/>
    </source>
</evidence>
<protein>
    <submittedName>
        <fullName evidence="2">Uncharacterized protein</fullName>
    </submittedName>
</protein>
<dbReference type="AlphaFoldDB" id="A0A2S4N4J9"/>
<organism evidence="2 3">
    <name type="scientific">Flavobacterium croceum DSM 17960</name>
    <dbReference type="NCBI Taxonomy" id="1121886"/>
    <lineage>
        <taxon>Bacteria</taxon>
        <taxon>Pseudomonadati</taxon>
        <taxon>Bacteroidota</taxon>
        <taxon>Flavobacteriia</taxon>
        <taxon>Flavobacteriales</taxon>
        <taxon>Flavobacteriaceae</taxon>
        <taxon>Flavobacterium</taxon>
    </lineage>
</organism>
<dbReference type="EMBL" id="PQNY01000033">
    <property type="protein sequence ID" value="POS00664.1"/>
    <property type="molecule type" value="Genomic_DNA"/>
</dbReference>